<dbReference type="InParanoid" id="A0A7R8UQ36"/>
<evidence type="ECO:0000256" key="1">
    <source>
        <dbReference type="SAM" id="SignalP"/>
    </source>
</evidence>
<proteinExistence type="predicted"/>
<dbReference type="Proteomes" id="UP000594454">
    <property type="component" value="Chromosome 3"/>
</dbReference>
<reference evidence="2 3" key="1">
    <citation type="submission" date="2020-11" db="EMBL/GenBank/DDBJ databases">
        <authorList>
            <person name="Wallbank WR R."/>
            <person name="Pardo Diaz C."/>
            <person name="Kozak K."/>
            <person name="Martin S."/>
            <person name="Jiggins C."/>
            <person name="Moest M."/>
            <person name="Warren A I."/>
            <person name="Generalovic N T."/>
            <person name="Byers J.R.P. K."/>
            <person name="Montejo-Kovacevich G."/>
            <person name="Yen C E."/>
        </authorList>
    </citation>
    <scope>NUCLEOTIDE SEQUENCE [LARGE SCALE GENOMIC DNA]</scope>
</reference>
<feature type="chain" id="PRO_5031361019" evidence="1">
    <location>
        <begin position="24"/>
        <end position="86"/>
    </location>
</feature>
<gene>
    <name evidence="2" type="ORF">HERILL_LOCUS7801</name>
</gene>
<keyword evidence="3" id="KW-1185">Reference proteome</keyword>
<dbReference type="AlphaFoldDB" id="A0A7R8UQ36"/>
<sequence>MASIKLLVLFAILMAFGSQLTTAAPPHEKECVENLIGCYADHQCCSGYCHLMGSIPGNYIPYRICLDSNELIGNEMESSKFLYHVE</sequence>
<protein>
    <submittedName>
        <fullName evidence="2">Uncharacterized protein</fullName>
    </submittedName>
</protein>
<accession>A0A7R8UQ36</accession>
<organism evidence="2 3">
    <name type="scientific">Hermetia illucens</name>
    <name type="common">Black soldier fly</name>
    <dbReference type="NCBI Taxonomy" id="343691"/>
    <lineage>
        <taxon>Eukaryota</taxon>
        <taxon>Metazoa</taxon>
        <taxon>Ecdysozoa</taxon>
        <taxon>Arthropoda</taxon>
        <taxon>Hexapoda</taxon>
        <taxon>Insecta</taxon>
        <taxon>Pterygota</taxon>
        <taxon>Neoptera</taxon>
        <taxon>Endopterygota</taxon>
        <taxon>Diptera</taxon>
        <taxon>Brachycera</taxon>
        <taxon>Stratiomyomorpha</taxon>
        <taxon>Stratiomyidae</taxon>
        <taxon>Hermetiinae</taxon>
        <taxon>Hermetia</taxon>
    </lineage>
</organism>
<name>A0A7R8UQ36_HERIL</name>
<keyword evidence="1" id="KW-0732">Signal</keyword>
<dbReference type="EMBL" id="LR899011">
    <property type="protein sequence ID" value="CAD7084929.1"/>
    <property type="molecule type" value="Genomic_DNA"/>
</dbReference>
<feature type="signal peptide" evidence="1">
    <location>
        <begin position="1"/>
        <end position="23"/>
    </location>
</feature>
<evidence type="ECO:0000313" key="2">
    <source>
        <dbReference type="EMBL" id="CAD7084929.1"/>
    </source>
</evidence>
<evidence type="ECO:0000313" key="3">
    <source>
        <dbReference type="Proteomes" id="UP000594454"/>
    </source>
</evidence>